<comment type="caution">
    <text evidence="5">The sequence shown here is derived from an EMBL/GenBank/DDBJ whole genome shotgun (WGS) entry which is preliminary data.</text>
</comment>
<sequence length="759" mass="80048">MRGFVVSLAFGLAVAAGSTQAHSQSSDTSSCDFVDQVTLFRDGSGPGATPLSLCGRYPNQGGSTAIKSYLGLRYARADRWQAPDFALPDFALPDVGLTRAGDTPPTVDARNFATVCPQVHAGQLQRGRGRNDDGDDTEKVGIGDDDCLFLNIYTSGDATKAPVMVFIHGGAFIEGSGGDGALSVEIDKEGKVATRFDPDRALYSGVGLIQAAEAQQKEKALPDGAKGLILVTLNYRLGALGFLYHNADDAGAGRKSYGNYGILDQKKALEWVQANIAEFGGDPGNVTVFGESAGAMSVGLHIFNTASGGSLFHRAIMESNPFGVPYRQHDYQQPNDGIVAAEVNAESCRFVRTAYDKAVGGGYAEKTCDYGAAAKSDGDAFPYATGFEKLTEKNALDGYVVPAAVIAETQNAILPTLDDIKDAPGGQRWFALLPWTPFVGDEKGVLFPGQPLEQGFYSGSAGQANPIPVLLGTNRDEADLFVGMIGAPLAFDLGYGDAINALLTNTRPDGLSANEAVAAVHRQLATPKDDRDIQPYCGLPVKLPKDLTPADPADFVCPAYSKETSGFVAADDTLLPFTESLYTGTTAFGRVGTDLVFRCGNIEVARTAIAQRTAQDTPVPVGMYLFSGAPATDSPVFPGDLCNNGDRKTYQSVCHGYELPAVFSTFGHFGPDGSDDAAWTLTSTTGDWAAFASTGTLPGEVSSDGIRLKFYPSGDDRQAVLAPFAPSFPGTIDGMASAASCDTVWRPDAVYPKWRVPGE</sequence>
<dbReference type="SUPFAM" id="SSF53474">
    <property type="entry name" value="alpha/beta-Hydrolases"/>
    <property type="match status" value="1"/>
</dbReference>
<dbReference type="EMBL" id="BMZS01000009">
    <property type="protein sequence ID" value="GHD56773.1"/>
    <property type="molecule type" value="Genomic_DNA"/>
</dbReference>
<evidence type="ECO:0000313" key="5">
    <source>
        <dbReference type="EMBL" id="GHD56773.1"/>
    </source>
</evidence>
<proteinExistence type="inferred from homology"/>
<evidence type="ECO:0000259" key="4">
    <source>
        <dbReference type="Pfam" id="PF00135"/>
    </source>
</evidence>
<feature type="signal peptide" evidence="3">
    <location>
        <begin position="1"/>
        <end position="23"/>
    </location>
</feature>
<protein>
    <submittedName>
        <fullName evidence="5">Carboxylic ester hydrolase</fullName>
    </submittedName>
</protein>
<feature type="domain" description="Carboxylesterase type B" evidence="4">
    <location>
        <begin position="57"/>
        <end position="178"/>
    </location>
</feature>
<gene>
    <name evidence="5" type="ORF">GCM10017083_37260</name>
</gene>
<accession>A0A918XUY1</accession>
<dbReference type="InterPro" id="IPR050309">
    <property type="entry name" value="Type-B_Carboxylest/Lipase"/>
</dbReference>
<dbReference type="PANTHER" id="PTHR11559">
    <property type="entry name" value="CARBOXYLESTERASE"/>
    <property type="match status" value="1"/>
</dbReference>
<reference evidence="5" key="2">
    <citation type="submission" date="2020-09" db="EMBL/GenBank/DDBJ databases">
        <authorList>
            <person name="Sun Q."/>
            <person name="Kim S."/>
        </authorList>
    </citation>
    <scope>NUCLEOTIDE SEQUENCE</scope>
    <source>
        <strain evidence="5">KCTC 42651</strain>
    </source>
</reference>
<dbReference type="Proteomes" id="UP000630353">
    <property type="component" value="Unassembled WGS sequence"/>
</dbReference>
<dbReference type="RefSeq" id="WP_189992438.1">
    <property type="nucleotide sequence ID" value="NZ_BMZS01000009.1"/>
</dbReference>
<keyword evidence="6" id="KW-1185">Reference proteome</keyword>
<feature type="domain" description="Carboxylesterase type B" evidence="4">
    <location>
        <begin position="227"/>
        <end position="324"/>
    </location>
</feature>
<name>A0A918XUY1_9PROT</name>
<dbReference type="InterPro" id="IPR029058">
    <property type="entry name" value="AB_hydrolase_fold"/>
</dbReference>
<evidence type="ECO:0000256" key="2">
    <source>
        <dbReference type="ARBA" id="ARBA00022801"/>
    </source>
</evidence>
<organism evidence="5 6">
    <name type="scientific">Thalassobaculum fulvum</name>
    <dbReference type="NCBI Taxonomy" id="1633335"/>
    <lineage>
        <taxon>Bacteria</taxon>
        <taxon>Pseudomonadati</taxon>
        <taxon>Pseudomonadota</taxon>
        <taxon>Alphaproteobacteria</taxon>
        <taxon>Rhodospirillales</taxon>
        <taxon>Thalassobaculaceae</taxon>
        <taxon>Thalassobaculum</taxon>
    </lineage>
</organism>
<dbReference type="Pfam" id="PF00135">
    <property type="entry name" value="COesterase"/>
    <property type="match status" value="2"/>
</dbReference>
<evidence type="ECO:0000313" key="6">
    <source>
        <dbReference type="Proteomes" id="UP000630353"/>
    </source>
</evidence>
<dbReference type="InterPro" id="IPR019826">
    <property type="entry name" value="Carboxylesterase_B_AS"/>
</dbReference>
<keyword evidence="3" id="KW-0732">Signal</keyword>
<evidence type="ECO:0000256" key="1">
    <source>
        <dbReference type="ARBA" id="ARBA00005964"/>
    </source>
</evidence>
<dbReference type="AlphaFoldDB" id="A0A918XUY1"/>
<dbReference type="Gene3D" id="3.40.50.1820">
    <property type="entry name" value="alpha/beta hydrolase"/>
    <property type="match status" value="1"/>
</dbReference>
<comment type="similarity">
    <text evidence="1">Belongs to the type-B carboxylesterase/lipase family.</text>
</comment>
<dbReference type="GO" id="GO:0016787">
    <property type="term" value="F:hydrolase activity"/>
    <property type="evidence" value="ECO:0007669"/>
    <property type="project" value="UniProtKB-KW"/>
</dbReference>
<keyword evidence="2 5" id="KW-0378">Hydrolase</keyword>
<dbReference type="PROSITE" id="PS00122">
    <property type="entry name" value="CARBOXYLESTERASE_B_1"/>
    <property type="match status" value="1"/>
</dbReference>
<evidence type="ECO:0000256" key="3">
    <source>
        <dbReference type="SAM" id="SignalP"/>
    </source>
</evidence>
<reference evidence="5" key="1">
    <citation type="journal article" date="2014" name="Int. J. Syst. Evol. Microbiol.">
        <title>Complete genome sequence of Corynebacterium casei LMG S-19264T (=DSM 44701T), isolated from a smear-ripened cheese.</title>
        <authorList>
            <consortium name="US DOE Joint Genome Institute (JGI-PGF)"/>
            <person name="Walter F."/>
            <person name="Albersmeier A."/>
            <person name="Kalinowski J."/>
            <person name="Ruckert C."/>
        </authorList>
    </citation>
    <scope>NUCLEOTIDE SEQUENCE</scope>
    <source>
        <strain evidence="5">KCTC 42651</strain>
    </source>
</reference>
<dbReference type="InterPro" id="IPR002018">
    <property type="entry name" value="CarbesteraseB"/>
</dbReference>
<feature type="chain" id="PRO_5037276341" evidence="3">
    <location>
        <begin position="24"/>
        <end position="759"/>
    </location>
</feature>